<evidence type="ECO:0000256" key="3">
    <source>
        <dbReference type="ARBA" id="ARBA00023136"/>
    </source>
</evidence>
<comment type="subcellular location">
    <subcellularLocation>
        <location evidence="1">Cell outer membrane</location>
    </subcellularLocation>
</comment>
<accession>E3I3R7</accession>
<keyword evidence="3" id="KW-0472">Membrane</keyword>
<evidence type="ECO:0000313" key="7">
    <source>
        <dbReference type="EMBL" id="ADP70414.1"/>
    </source>
</evidence>
<dbReference type="eggNOG" id="COG3637">
    <property type="taxonomic scope" value="Bacteria"/>
</dbReference>
<keyword evidence="4" id="KW-0998">Cell outer membrane</keyword>
<dbReference type="HOGENOM" id="CLU_037100_0_0_5"/>
<dbReference type="EMBL" id="CP002292">
    <property type="protein sequence ID" value="ADP70414.1"/>
    <property type="molecule type" value="Genomic_DNA"/>
</dbReference>
<dbReference type="Proteomes" id="UP000001399">
    <property type="component" value="Chromosome"/>
</dbReference>
<evidence type="ECO:0000313" key="8">
    <source>
        <dbReference type="Proteomes" id="UP000001399"/>
    </source>
</evidence>
<dbReference type="Gene3D" id="2.40.160.20">
    <property type="match status" value="1"/>
</dbReference>
<evidence type="ECO:0000259" key="6">
    <source>
        <dbReference type="Pfam" id="PF13505"/>
    </source>
</evidence>
<dbReference type="PANTHER" id="PTHR34001">
    <property type="entry name" value="BLL7405 PROTEIN"/>
    <property type="match status" value="1"/>
</dbReference>
<name>E3I3R7_RHOVT</name>
<dbReference type="KEGG" id="rva:Rvan_1143"/>
<gene>
    <name evidence="7" type="ordered locus">Rvan_1143</name>
</gene>
<reference evidence="8" key="1">
    <citation type="journal article" date="2011" name="J. Bacteriol.">
        <title>Genome sequences of eight morphologically diverse alphaproteobacteria.</title>
        <authorList>
            <consortium name="US DOE Joint Genome Institute"/>
            <person name="Brown P.J."/>
            <person name="Kysela D.T."/>
            <person name="Buechlein A."/>
            <person name="Hemmerich C."/>
            <person name="Brun Y.V."/>
        </authorList>
    </citation>
    <scope>NUCLEOTIDE SEQUENCE [LARGE SCALE GENOMIC DNA]</scope>
    <source>
        <strain evidence="8">ATCC 17100 / ATH 3.1.1 / DSM 162 / LMG 4299</strain>
    </source>
</reference>
<comment type="similarity">
    <text evidence="5">Belongs to the Omp25/RopB family.</text>
</comment>
<evidence type="ECO:0000256" key="4">
    <source>
        <dbReference type="ARBA" id="ARBA00023237"/>
    </source>
</evidence>
<evidence type="ECO:0000256" key="2">
    <source>
        <dbReference type="ARBA" id="ARBA00022729"/>
    </source>
</evidence>
<dbReference type="InterPro" id="IPR011250">
    <property type="entry name" value="OMP/PagP_B-barrel"/>
</dbReference>
<sequence length="292" mass="31328">MVAGNSALAADLYGRGGGLKDGPFYEAPALWQGFYLGGHVGAAWSKADVDDTFIYVGDPTYKGDLNTTSLTGGGQLGYNFQRGNFVFGVEGDIGYLKVDASKDVAFRPTSCVGTYTSAPYTVNYDPKMCAVDTKYSASGDLYGDITGRLGYAFDRTLFYAKGGVAFLNGEFDAKYLGQNCASLGSDSHCLGNALSKFDYSHSETLVGWTIGVGVEYKLTPSWSLKAEYQHFNFGSISYSYNDSYKIPANNVDYSGGHYHSTLDGKTKVDFTADAVTVGLNYHVGGGEYVGLK</sequence>
<feature type="domain" description="Outer membrane protein beta-barrel" evidence="6">
    <location>
        <begin position="30"/>
        <end position="252"/>
    </location>
</feature>
<dbReference type="PANTHER" id="PTHR34001:SF3">
    <property type="entry name" value="BLL7405 PROTEIN"/>
    <property type="match status" value="1"/>
</dbReference>
<evidence type="ECO:0000256" key="1">
    <source>
        <dbReference type="ARBA" id="ARBA00004442"/>
    </source>
</evidence>
<evidence type="ECO:0000256" key="5">
    <source>
        <dbReference type="ARBA" id="ARBA00038306"/>
    </source>
</evidence>
<dbReference type="SUPFAM" id="SSF56925">
    <property type="entry name" value="OMPA-like"/>
    <property type="match status" value="1"/>
</dbReference>
<keyword evidence="2" id="KW-0732">Signal</keyword>
<dbReference type="InterPro" id="IPR051692">
    <property type="entry name" value="OMP-like"/>
</dbReference>
<dbReference type="STRING" id="648757.Rvan_1143"/>
<keyword evidence="8" id="KW-1185">Reference proteome</keyword>
<dbReference type="InterPro" id="IPR027385">
    <property type="entry name" value="Beta-barrel_OMP"/>
</dbReference>
<proteinExistence type="inferred from homology"/>
<dbReference type="GO" id="GO:0009279">
    <property type="term" value="C:cell outer membrane"/>
    <property type="evidence" value="ECO:0007669"/>
    <property type="project" value="UniProtKB-SubCell"/>
</dbReference>
<dbReference type="Pfam" id="PF13505">
    <property type="entry name" value="OMP_b-brl"/>
    <property type="match status" value="1"/>
</dbReference>
<dbReference type="AlphaFoldDB" id="E3I3R7"/>
<protein>
    <recommendedName>
        <fullName evidence="6">Outer membrane protein beta-barrel domain-containing protein</fullName>
    </recommendedName>
</protein>
<organism evidence="7 8">
    <name type="scientific">Rhodomicrobium vannielii (strain ATCC 17100 / DSM 162 / LMG 4299 / NCIMB 10020 / ATH 3.1.1)</name>
    <dbReference type="NCBI Taxonomy" id="648757"/>
    <lineage>
        <taxon>Bacteria</taxon>
        <taxon>Pseudomonadati</taxon>
        <taxon>Pseudomonadota</taxon>
        <taxon>Alphaproteobacteria</taxon>
        <taxon>Hyphomicrobiales</taxon>
        <taxon>Hyphomicrobiaceae</taxon>
        <taxon>Rhodomicrobium</taxon>
    </lineage>
</organism>